<dbReference type="PANTHER" id="PTHR36928">
    <property type="entry name" value="PHOSPHATASE YCDX-RELATED"/>
    <property type="match status" value="1"/>
</dbReference>
<dbReference type="RefSeq" id="WP_090392681.1">
    <property type="nucleotide sequence ID" value="NZ_FMZO01000019.1"/>
</dbReference>
<dbReference type="InterPro" id="IPR016195">
    <property type="entry name" value="Pol/histidinol_Pase-like"/>
</dbReference>
<sequence length="559" mass="63326">MNNSTIADHFGLLAKLMDIHGENSFKARTYSIAAFHIERLEEQLTAMDRSTYAGIKGLGASVASKIIELIDTGKMKALEDILAETPAGITEMLQLKGIGPKKIHIIWKEMGIISVGELEYACIENRLTRYKGFGEKTQVKILESINFYNQNKGHFLYAQVHEIFPSIQAYLEKIFGKGSVWNTGNYYRQLSTLHELEFIIAEKLDTIRQKFQTAYPPELLEETDNSVLYKLNNGLRLRVYAVQEKIPQWLFNTSSSAEFSAAFRERFYPENFDTTVFDSESAIFEKANLPYIPACLRETAATIDRAEKHELPPLIQVSDIKGIIHNHSTWSDGLFTIEEMAKALIDKKMEYLVISDHSKSAAYANGLTEERIVQQQQQIDALNQKLAPFKIYKSIECDILGDGSLDYRDDVLATFDLVIASVHSNLYMNEARAMERLMRAIENPYTTILGHLTGRLLLSRNGYPIDHKKIIDACIAHNVVIEINANPHRLDLDWSWIDYAMNSGALLSINPDAHTIEGFDDIRFGVISAQKGGLTPAYNLSSFTREQFDTFISRRKAAL</sequence>
<evidence type="ECO:0000259" key="2">
    <source>
        <dbReference type="SMART" id="SM00483"/>
    </source>
</evidence>
<dbReference type="SUPFAM" id="SSF89550">
    <property type="entry name" value="PHP domain-like"/>
    <property type="match status" value="1"/>
</dbReference>
<name>A0A1G6ZPV0_NIADE</name>
<dbReference type="Pfam" id="PF14520">
    <property type="entry name" value="HHH_5"/>
    <property type="match status" value="1"/>
</dbReference>
<dbReference type="STRING" id="1285928.SAMN04487894_1199"/>
<reference evidence="4" key="1">
    <citation type="submission" date="2016-10" db="EMBL/GenBank/DDBJ databases">
        <authorList>
            <person name="Varghese N."/>
            <person name="Submissions S."/>
        </authorList>
    </citation>
    <scope>NUCLEOTIDE SEQUENCE [LARGE SCALE GENOMIC DNA]</scope>
    <source>
        <strain evidence="4">DSM 25811 / CCM 8410 / LMG 26954 / E90</strain>
    </source>
</reference>
<dbReference type="InterPro" id="IPR002054">
    <property type="entry name" value="DNA-dir_DNA_pol_X"/>
</dbReference>
<dbReference type="InterPro" id="IPR004013">
    <property type="entry name" value="PHP_dom"/>
</dbReference>
<dbReference type="InterPro" id="IPR010996">
    <property type="entry name" value="HHH_MUS81"/>
</dbReference>
<feature type="domain" description="Polymerase/histidinol phosphatase N-terminal" evidence="1">
    <location>
        <begin position="322"/>
        <end position="401"/>
    </location>
</feature>
<dbReference type="InterPro" id="IPR047967">
    <property type="entry name" value="PolX_PHP"/>
</dbReference>
<dbReference type="GO" id="GO:0042578">
    <property type="term" value="F:phosphoric ester hydrolase activity"/>
    <property type="evidence" value="ECO:0007669"/>
    <property type="project" value="TreeGrafter"/>
</dbReference>
<gene>
    <name evidence="3" type="ORF">SAMN04487894_1199</name>
</gene>
<evidence type="ECO:0000313" key="3">
    <source>
        <dbReference type="EMBL" id="SDE04413.1"/>
    </source>
</evidence>
<accession>A0A1G6ZPV0</accession>
<dbReference type="SMART" id="SM00481">
    <property type="entry name" value="POLIIIAc"/>
    <property type="match status" value="1"/>
</dbReference>
<dbReference type="GO" id="GO:0003677">
    <property type="term" value="F:DNA binding"/>
    <property type="evidence" value="ECO:0007669"/>
    <property type="project" value="InterPro"/>
</dbReference>
<proteinExistence type="predicted"/>
<evidence type="ECO:0000259" key="1">
    <source>
        <dbReference type="SMART" id="SM00481"/>
    </source>
</evidence>
<dbReference type="AlphaFoldDB" id="A0A1G6ZPV0"/>
<dbReference type="Pfam" id="PF14716">
    <property type="entry name" value="HHH_8"/>
    <property type="match status" value="1"/>
</dbReference>
<dbReference type="GO" id="GO:0008270">
    <property type="term" value="F:zinc ion binding"/>
    <property type="evidence" value="ECO:0007669"/>
    <property type="project" value="TreeGrafter"/>
</dbReference>
<dbReference type="SMART" id="SM00483">
    <property type="entry name" value="POLXc"/>
    <property type="match status" value="1"/>
</dbReference>
<protein>
    <submittedName>
        <fullName evidence="3">DNA polymerase (Family 10)</fullName>
    </submittedName>
</protein>
<dbReference type="GO" id="GO:0003887">
    <property type="term" value="F:DNA-directed DNA polymerase activity"/>
    <property type="evidence" value="ECO:0007669"/>
    <property type="project" value="InterPro"/>
</dbReference>
<dbReference type="PANTHER" id="PTHR36928:SF1">
    <property type="entry name" value="PHOSPHATASE YCDX-RELATED"/>
    <property type="match status" value="1"/>
</dbReference>
<dbReference type="SUPFAM" id="SSF47802">
    <property type="entry name" value="DNA polymerase beta, N-terminal domain-like"/>
    <property type="match status" value="1"/>
</dbReference>
<feature type="domain" description="DNA-directed DNA polymerase X" evidence="2">
    <location>
        <begin position="1"/>
        <end position="298"/>
    </location>
</feature>
<dbReference type="CDD" id="cd07436">
    <property type="entry name" value="PHP_PolX"/>
    <property type="match status" value="1"/>
</dbReference>
<dbReference type="GO" id="GO:0005829">
    <property type="term" value="C:cytosol"/>
    <property type="evidence" value="ECO:0007669"/>
    <property type="project" value="TreeGrafter"/>
</dbReference>
<evidence type="ECO:0000313" key="4">
    <source>
        <dbReference type="Proteomes" id="UP000198757"/>
    </source>
</evidence>
<dbReference type="Pfam" id="PF02811">
    <property type="entry name" value="PHP"/>
    <property type="match status" value="1"/>
</dbReference>
<dbReference type="InterPro" id="IPR050243">
    <property type="entry name" value="PHP_phosphatase"/>
</dbReference>
<dbReference type="PIRSF" id="PIRSF005047">
    <property type="entry name" value="UCP005047_YshC"/>
    <property type="match status" value="1"/>
</dbReference>
<dbReference type="InterPro" id="IPR022311">
    <property type="entry name" value="PolX-like"/>
</dbReference>
<keyword evidence="4" id="KW-1185">Reference proteome</keyword>
<dbReference type="InterPro" id="IPR003141">
    <property type="entry name" value="Pol/His_phosphatase_N"/>
</dbReference>
<dbReference type="Proteomes" id="UP000198757">
    <property type="component" value="Unassembled WGS sequence"/>
</dbReference>
<organism evidence="3 4">
    <name type="scientific">Niabella drilacis (strain DSM 25811 / CCM 8410 / CCUG 62505 / LMG 26954 / E90)</name>
    <dbReference type="NCBI Taxonomy" id="1285928"/>
    <lineage>
        <taxon>Bacteria</taxon>
        <taxon>Pseudomonadati</taxon>
        <taxon>Bacteroidota</taxon>
        <taxon>Chitinophagia</taxon>
        <taxon>Chitinophagales</taxon>
        <taxon>Chitinophagaceae</taxon>
        <taxon>Niabella</taxon>
    </lineage>
</organism>
<dbReference type="Gene3D" id="3.20.20.140">
    <property type="entry name" value="Metal-dependent hydrolases"/>
    <property type="match status" value="1"/>
</dbReference>
<dbReference type="OrthoDB" id="9808747at2"/>
<dbReference type="EMBL" id="FMZO01000019">
    <property type="protein sequence ID" value="SDE04413.1"/>
    <property type="molecule type" value="Genomic_DNA"/>
</dbReference>
<dbReference type="Gene3D" id="1.10.150.20">
    <property type="entry name" value="5' to 3' exonuclease, C-terminal subdomain"/>
    <property type="match status" value="1"/>
</dbReference>
<dbReference type="Gene3D" id="1.10.150.110">
    <property type="entry name" value="DNA polymerase beta, N-terminal domain-like"/>
    <property type="match status" value="1"/>
</dbReference>
<dbReference type="InterPro" id="IPR027421">
    <property type="entry name" value="DNA_pol_lamdba_lyase_dom_sf"/>
</dbReference>